<dbReference type="InterPro" id="IPR036388">
    <property type="entry name" value="WH-like_DNA-bd_sf"/>
</dbReference>
<dbReference type="InterPro" id="IPR036390">
    <property type="entry name" value="WH_DNA-bd_sf"/>
</dbReference>
<dbReference type="CDD" id="cd00090">
    <property type="entry name" value="HTH_ARSR"/>
    <property type="match status" value="1"/>
</dbReference>
<reference evidence="5 6" key="1">
    <citation type="submission" date="2016-10" db="EMBL/GenBank/DDBJ databases">
        <authorList>
            <person name="de Groot N.N."/>
        </authorList>
    </citation>
    <scope>NUCLEOTIDE SEQUENCE [LARGE SCALE GENOMIC DNA]</scope>
    <source>
        <strain evidence="5 6">DSM 10495</strain>
    </source>
</reference>
<feature type="domain" description="HTH hxlR-type" evidence="4">
    <location>
        <begin position="16"/>
        <end position="115"/>
    </location>
</feature>
<dbReference type="SUPFAM" id="SSF46785">
    <property type="entry name" value="Winged helix' DNA-binding domain"/>
    <property type="match status" value="1"/>
</dbReference>
<evidence type="ECO:0000256" key="3">
    <source>
        <dbReference type="ARBA" id="ARBA00023163"/>
    </source>
</evidence>
<gene>
    <name evidence="5" type="ORF">SAMN04489745_2661</name>
</gene>
<organism evidence="5 6">
    <name type="scientific">Arthrobacter woluwensis</name>
    <dbReference type="NCBI Taxonomy" id="156980"/>
    <lineage>
        <taxon>Bacteria</taxon>
        <taxon>Bacillati</taxon>
        <taxon>Actinomycetota</taxon>
        <taxon>Actinomycetes</taxon>
        <taxon>Micrococcales</taxon>
        <taxon>Micrococcaceae</taxon>
        <taxon>Arthrobacter</taxon>
    </lineage>
</organism>
<dbReference type="GO" id="GO:0003677">
    <property type="term" value="F:DNA binding"/>
    <property type="evidence" value="ECO:0007669"/>
    <property type="project" value="UniProtKB-KW"/>
</dbReference>
<dbReference type="RefSeq" id="WP_074784303.1">
    <property type="nucleotide sequence ID" value="NZ_FNSN01000003.1"/>
</dbReference>
<dbReference type="InterPro" id="IPR002577">
    <property type="entry name" value="HTH_HxlR"/>
</dbReference>
<evidence type="ECO:0000313" key="6">
    <source>
        <dbReference type="Proteomes" id="UP000182652"/>
    </source>
</evidence>
<name>A0A1H4RUW3_9MICC</name>
<evidence type="ECO:0000256" key="2">
    <source>
        <dbReference type="ARBA" id="ARBA00023125"/>
    </source>
</evidence>
<keyword evidence="1" id="KW-0805">Transcription regulation</keyword>
<protein>
    <submittedName>
        <fullName evidence="5">DNA-binding transcriptional regulator, HxlR family</fullName>
    </submittedName>
</protein>
<proteinExistence type="predicted"/>
<dbReference type="PANTHER" id="PTHR33204">
    <property type="entry name" value="TRANSCRIPTIONAL REGULATOR, MARR FAMILY"/>
    <property type="match status" value="1"/>
</dbReference>
<dbReference type="EMBL" id="FNSN01000003">
    <property type="protein sequence ID" value="SEC35692.1"/>
    <property type="molecule type" value="Genomic_DNA"/>
</dbReference>
<evidence type="ECO:0000259" key="4">
    <source>
        <dbReference type="PROSITE" id="PS51118"/>
    </source>
</evidence>
<dbReference type="Pfam" id="PF01638">
    <property type="entry name" value="HxlR"/>
    <property type="match status" value="1"/>
</dbReference>
<dbReference type="Proteomes" id="UP000182652">
    <property type="component" value="Unassembled WGS sequence"/>
</dbReference>
<keyword evidence="6" id="KW-1185">Reference proteome</keyword>
<keyword evidence="3" id="KW-0804">Transcription</keyword>
<dbReference type="Gene3D" id="1.10.10.10">
    <property type="entry name" value="Winged helix-like DNA-binding domain superfamily/Winged helix DNA-binding domain"/>
    <property type="match status" value="1"/>
</dbReference>
<evidence type="ECO:0000313" key="5">
    <source>
        <dbReference type="EMBL" id="SEC35692.1"/>
    </source>
</evidence>
<dbReference type="AlphaFoldDB" id="A0A1H4RUW3"/>
<dbReference type="STRING" id="156980.SAMN04489745_2661"/>
<dbReference type="PANTHER" id="PTHR33204:SF29">
    <property type="entry name" value="TRANSCRIPTIONAL REGULATOR"/>
    <property type="match status" value="1"/>
</dbReference>
<accession>A0A1H4RUW3</accession>
<evidence type="ECO:0000256" key="1">
    <source>
        <dbReference type="ARBA" id="ARBA00023015"/>
    </source>
</evidence>
<dbReference type="PROSITE" id="PS51118">
    <property type="entry name" value="HTH_HXLR"/>
    <property type="match status" value="1"/>
</dbReference>
<dbReference type="InterPro" id="IPR011991">
    <property type="entry name" value="ArsR-like_HTH"/>
</dbReference>
<keyword evidence="2 5" id="KW-0238">DNA-binding</keyword>
<sequence>MRERTEKVVREWPAECAAEVAVVVLGGAWKPAILSLLHQDGVIRFGELGRRLGDPPPRVLTRQLRELEDDGLVLRTVYPQVPPKVEYSLTELGRGALPIIHQLARWGADYAGRIDAED</sequence>